<accession>A0ABS1BM80</accession>
<proteinExistence type="predicted"/>
<gene>
    <name evidence="1" type="ORF">I5M32_13195</name>
</gene>
<reference evidence="1 2" key="1">
    <citation type="submission" date="2020-12" db="EMBL/GenBank/DDBJ databases">
        <title>Bacterial novel species Pedobacter sp. SD-b isolated from soil.</title>
        <authorList>
            <person name="Jung H.-Y."/>
        </authorList>
    </citation>
    <scope>NUCLEOTIDE SEQUENCE [LARGE SCALE GENOMIC DNA]</scope>
    <source>
        <strain evidence="1 2">SD-b</strain>
    </source>
</reference>
<dbReference type="Proteomes" id="UP000660024">
    <property type="component" value="Unassembled WGS sequence"/>
</dbReference>
<dbReference type="RefSeq" id="WP_200587157.1">
    <property type="nucleotide sequence ID" value="NZ_JAEHFY010000019.1"/>
</dbReference>
<evidence type="ECO:0000313" key="1">
    <source>
        <dbReference type="EMBL" id="MBK0383918.1"/>
    </source>
</evidence>
<organism evidence="1 2">
    <name type="scientific">Pedobacter segetis</name>
    <dbReference type="NCBI Taxonomy" id="2793069"/>
    <lineage>
        <taxon>Bacteria</taxon>
        <taxon>Pseudomonadati</taxon>
        <taxon>Bacteroidota</taxon>
        <taxon>Sphingobacteriia</taxon>
        <taxon>Sphingobacteriales</taxon>
        <taxon>Sphingobacteriaceae</taxon>
        <taxon>Pedobacter</taxon>
    </lineage>
</organism>
<comment type="caution">
    <text evidence="1">The sequence shown here is derived from an EMBL/GenBank/DDBJ whole genome shotgun (WGS) entry which is preliminary data.</text>
</comment>
<sequence length="436" mass="50123">MKPSKYFYTKINYSAIIFLLFFIINPFYSNAQTKISPYLFGENAWAPNEIFKVQDQIKKVKYQVIRIGGNGYENSGFVYQEAIKLINFARSVGAEPIFQIPRQLKDNDKAFKAIEYINGKMKENIKLWCIGNEPDHHNQLASPEEVSNYFKKISEQIKRYDPKAKVMGFDLASYKPLYLSRLLGGDLDVTGKIPGKDYYYLDVVTFHGYNFPDISKFEKEVNQLQSTLKGLNKSRPDSQKLKWAITEFNSHWIVDPKLGEDYMPFNFHNGQLYAQVYDLGMRAGAFTICPWSMLEGGAHRSGTDLSLFDEEDGKYLPRSNYYHTMLLAQNFRNNYLKHSANTSDLKIIPMGDDKGLSIMILNISKTQSHVYTLAFDDTLKIKSAFSINANINQTYIDSIGAETTQMLLFNTKGELIKKWSYNKIQAEAMESPVEEK</sequence>
<keyword evidence="2" id="KW-1185">Reference proteome</keyword>
<evidence type="ECO:0000313" key="2">
    <source>
        <dbReference type="Proteomes" id="UP000660024"/>
    </source>
</evidence>
<dbReference type="EMBL" id="JAEHFY010000019">
    <property type="protein sequence ID" value="MBK0383918.1"/>
    <property type="molecule type" value="Genomic_DNA"/>
</dbReference>
<dbReference type="Gene3D" id="3.20.20.80">
    <property type="entry name" value="Glycosidases"/>
    <property type="match status" value="1"/>
</dbReference>
<protein>
    <recommendedName>
        <fullName evidence="3">Glycosyl hydrolase catalytic core</fullName>
    </recommendedName>
</protein>
<evidence type="ECO:0008006" key="3">
    <source>
        <dbReference type="Google" id="ProtNLM"/>
    </source>
</evidence>
<name>A0ABS1BM80_9SPHI</name>
<dbReference type="SUPFAM" id="SSF51445">
    <property type="entry name" value="(Trans)glycosidases"/>
    <property type="match status" value="1"/>
</dbReference>
<dbReference type="InterPro" id="IPR017853">
    <property type="entry name" value="GH"/>
</dbReference>